<evidence type="ECO:0000313" key="7">
    <source>
        <dbReference type="Proteomes" id="UP001344447"/>
    </source>
</evidence>
<feature type="transmembrane region" description="Helical" evidence="5">
    <location>
        <begin position="251"/>
        <end position="269"/>
    </location>
</feature>
<keyword evidence="3 5" id="KW-1133">Transmembrane helix</keyword>
<organism evidence="6 7">
    <name type="scientific">Dictyostelium firmibasis</name>
    <dbReference type="NCBI Taxonomy" id="79012"/>
    <lineage>
        <taxon>Eukaryota</taxon>
        <taxon>Amoebozoa</taxon>
        <taxon>Evosea</taxon>
        <taxon>Eumycetozoa</taxon>
        <taxon>Dictyostelia</taxon>
        <taxon>Dictyosteliales</taxon>
        <taxon>Dictyosteliaceae</taxon>
        <taxon>Dictyostelium</taxon>
    </lineage>
</organism>
<comment type="subcellular location">
    <subcellularLocation>
        <location evidence="1">Membrane</location>
        <topology evidence="1">Multi-pass membrane protein</topology>
    </subcellularLocation>
</comment>
<dbReference type="EMBL" id="JAVFKY010000003">
    <property type="protein sequence ID" value="KAK5578357.1"/>
    <property type="molecule type" value="Genomic_DNA"/>
</dbReference>
<feature type="transmembrane region" description="Helical" evidence="5">
    <location>
        <begin position="96"/>
        <end position="118"/>
    </location>
</feature>
<proteinExistence type="predicted"/>
<evidence type="ECO:0000256" key="5">
    <source>
        <dbReference type="SAM" id="Phobius"/>
    </source>
</evidence>
<dbReference type="GO" id="GO:0016020">
    <property type="term" value="C:membrane"/>
    <property type="evidence" value="ECO:0007669"/>
    <property type="project" value="UniProtKB-SubCell"/>
</dbReference>
<dbReference type="InterPro" id="IPR000537">
    <property type="entry name" value="UbiA_prenyltransferase"/>
</dbReference>
<protein>
    <submittedName>
        <fullName evidence="6">Uncharacterized protein</fullName>
    </submittedName>
</protein>
<gene>
    <name evidence="6" type="ORF">RB653_008027</name>
</gene>
<keyword evidence="7" id="KW-1185">Reference proteome</keyword>
<sequence>MQHLKKYIKTCRPIQSSCVIFSILTAIAYGYSFCGDGGNSCEEFNIPLTIVCSIVSILIFQYGYIINSVIDYLTGVDDEKTFDRTLFDSNNSLGDLYKYCFAILSIIVLSCIFPIHWFSKSTDSYWLLVKLIFVELFFMSTYTFSKYIGLGGFFFSICYWAPVSYVYLALTNNYVSMFNFEHPLMICALMEILFAHAAILTNCIRDYETDRDAGIYTMVRLVGLKISFLLLLSIYFVVYVLQFHLMLTYQNYYFSLPIILFSFGCFFFYKKYLKYGRSIMSWYNGFIFVLTMASYNFAIFFNNWNI</sequence>
<evidence type="ECO:0000256" key="1">
    <source>
        <dbReference type="ARBA" id="ARBA00004141"/>
    </source>
</evidence>
<feature type="transmembrane region" description="Helical" evidence="5">
    <location>
        <begin position="281"/>
        <end position="301"/>
    </location>
</feature>
<accession>A0AAN7TQD7</accession>
<feature type="transmembrane region" description="Helical" evidence="5">
    <location>
        <begin position="222"/>
        <end position="245"/>
    </location>
</feature>
<evidence type="ECO:0000313" key="6">
    <source>
        <dbReference type="EMBL" id="KAK5578357.1"/>
    </source>
</evidence>
<dbReference type="GO" id="GO:0009234">
    <property type="term" value="P:menaquinone biosynthetic process"/>
    <property type="evidence" value="ECO:0007669"/>
    <property type="project" value="TreeGrafter"/>
</dbReference>
<evidence type="ECO:0000256" key="3">
    <source>
        <dbReference type="ARBA" id="ARBA00022989"/>
    </source>
</evidence>
<dbReference type="Pfam" id="PF01040">
    <property type="entry name" value="UbiA"/>
    <property type="match status" value="1"/>
</dbReference>
<dbReference type="GO" id="GO:0042371">
    <property type="term" value="P:vitamin K biosynthetic process"/>
    <property type="evidence" value="ECO:0007669"/>
    <property type="project" value="TreeGrafter"/>
</dbReference>
<evidence type="ECO:0000256" key="4">
    <source>
        <dbReference type="ARBA" id="ARBA00023136"/>
    </source>
</evidence>
<reference evidence="6 7" key="1">
    <citation type="submission" date="2023-11" db="EMBL/GenBank/DDBJ databases">
        <title>Dfirmibasis_genome.</title>
        <authorList>
            <person name="Edelbroek B."/>
            <person name="Kjellin J."/>
            <person name="Jerlstrom-Hultqvist J."/>
            <person name="Soderbom F."/>
        </authorList>
    </citation>
    <scope>NUCLEOTIDE SEQUENCE [LARGE SCALE GENOMIC DNA]</scope>
    <source>
        <strain evidence="6 7">TNS-C-14</strain>
    </source>
</reference>
<comment type="caution">
    <text evidence="6">The sequence shown here is derived from an EMBL/GenBank/DDBJ whole genome shotgun (WGS) entry which is preliminary data.</text>
</comment>
<evidence type="ECO:0000256" key="2">
    <source>
        <dbReference type="ARBA" id="ARBA00022692"/>
    </source>
</evidence>
<dbReference type="PANTHER" id="PTHR13929">
    <property type="entry name" value="1,4-DIHYDROXY-2-NAPHTHOATE OCTAPRENYLTRANSFERASE"/>
    <property type="match status" value="1"/>
</dbReference>
<name>A0AAN7TQD7_9MYCE</name>
<dbReference type="PANTHER" id="PTHR13929:SF4">
    <property type="entry name" value="PRENYLTRANSFERASE-RELATED"/>
    <property type="match status" value="1"/>
</dbReference>
<dbReference type="GO" id="GO:0004659">
    <property type="term" value="F:prenyltransferase activity"/>
    <property type="evidence" value="ECO:0007669"/>
    <property type="project" value="InterPro"/>
</dbReference>
<dbReference type="InterPro" id="IPR026046">
    <property type="entry name" value="UBIAD1"/>
</dbReference>
<feature type="transmembrane region" description="Helical" evidence="5">
    <location>
        <begin position="44"/>
        <end position="65"/>
    </location>
</feature>
<keyword evidence="2 5" id="KW-0812">Transmembrane</keyword>
<feature type="transmembrane region" description="Helical" evidence="5">
    <location>
        <begin position="12"/>
        <end position="32"/>
    </location>
</feature>
<feature type="transmembrane region" description="Helical" evidence="5">
    <location>
        <begin position="151"/>
        <end position="170"/>
    </location>
</feature>
<dbReference type="Proteomes" id="UP001344447">
    <property type="component" value="Unassembled WGS sequence"/>
</dbReference>
<keyword evidence="4 5" id="KW-0472">Membrane</keyword>
<dbReference type="AlphaFoldDB" id="A0AAN7TQD7"/>